<evidence type="ECO:0000256" key="2">
    <source>
        <dbReference type="ARBA" id="ARBA00022540"/>
    </source>
</evidence>
<dbReference type="PANTHER" id="PTHR21681:SF0">
    <property type="entry name" value="EUKARYOTIC TRANSLATION INITIATION FACTOR 3 SUBUNIT J"/>
    <property type="match status" value="1"/>
</dbReference>
<accession>A0A5D2ILG7</accession>
<feature type="region of interest" description="Disordered" evidence="4">
    <location>
        <begin position="1"/>
        <end position="22"/>
    </location>
</feature>
<dbReference type="GO" id="GO:0005852">
    <property type="term" value="C:eukaryotic translation initiation factor 3 complex"/>
    <property type="evidence" value="ECO:0007669"/>
    <property type="project" value="InterPro"/>
</dbReference>
<dbReference type="PANTHER" id="PTHR21681">
    <property type="entry name" value="EUKARYOTIC TRANSLATION INITIATION FACTOR 3 SUBUNIT J"/>
    <property type="match status" value="1"/>
</dbReference>
<protein>
    <submittedName>
        <fullName evidence="5">Uncharacterized protein</fullName>
    </submittedName>
</protein>
<name>A0A5D2ILG7_GOSTO</name>
<dbReference type="Gene3D" id="1.10.246.60">
    <property type="entry name" value="Eukaryotic translation initiation factor 3 like domains"/>
    <property type="match status" value="1"/>
</dbReference>
<dbReference type="EMBL" id="CM017633">
    <property type="protein sequence ID" value="TYH42963.1"/>
    <property type="molecule type" value="Genomic_DNA"/>
</dbReference>
<dbReference type="Proteomes" id="UP000322667">
    <property type="component" value="Chromosome D11"/>
</dbReference>
<sequence length="159" mass="18593">MEDWEDEIPPLPAKEQLKSKWNDEDIDDSDIKESWEADYKSMTELFFKKGDDKTLDNFIPKSESDFVEYAELISHRLCPYEKSYHYIALLKAVMRLSLTSLKAADVKDIASSVTTILNGKIAVKEKKSSKKMFDIFHIYKNDNNYYFWINICNLATMIP</sequence>
<dbReference type="InterPro" id="IPR023194">
    <property type="entry name" value="eIF3-like_dom_sf"/>
</dbReference>
<proteinExistence type="predicted"/>
<dbReference type="GO" id="GO:0003743">
    <property type="term" value="F:translation initiation factor activity"/>
    <property type="evidence" value="ECO:0007669"/>
    <property type="project" value="UniProtKB-KW"/>
</dbReference>
<evidence type="ECO:0000256" key="4">
    <source>
        <dbReference type="SAM" id="MobiDB-lite"/>
    </source>
</evidence>
<evidence type="ECO:0000313" key="6">
    <source>
        <dbReference type="Proteomes" id="UP000322667"/>
    </source>
</evidence>
<keyword evidence="2" id="KW-0396">Initiation factor</keyword>
<dbReference type="AlphaFoldDB" id="A0A5D2ILG7"/>
<evidence type="ECO:0000256" key="3">
    <source>
        <dbReference type="ARBA" id="ARBA00022917"/>
    </source>
</evidence>
<reference evidence="5 6" key="1">
    <citation type="submission" date="2019-07" db="EMBL/GenBank/DDBJ databases">
        <title>WGS assembly of Gossypium tomentosum.</title>
        <authorList>
            <person name="Chen Z.J."/>
            <person name="Sreedasyam A."/>
            <person name="Ando A."/>
            <person name="Song Q."/>
            <person name="De L."/>
            <person name="Hulse-Kemp A."/>
            <person name="Ding M."/>
            <person name="Ye W."/>
            <person name="Kirkbride R."/>
            <person name="Jenkins J."/>
            <person name="Plott C."/>
            <person name="Lovell J."/>
            <person name="Lin Y.-M."/>
            <person name="Vaughn R."/>
            <person name="Liu B."/>
            <person name="Li W."/>
            <person name="Simpson S."/>
            <person name="Scheffler B."/>
            <person name="Saski C."/>
            <person name="Grover C."/>
            <person name="Hu G."/>
            <person name="Conover J."/>
            <person name="Carlson J."/>
            <person name="Shu S."/>
            <person name="Boston L."/>
            <person name="Williams M."/>
            <person name="Peterson D."/>
            <person name="Mcgee K."/>
            <person name="Jones D."/>
            <person name="Wendel J."/>
            <person name="Stelly D."/>
            <person name="Grimwood J."/>
            <person name="Schmutz J."/>
        </authorList>
    </citation>
    <scope>NUCLEOTIDE SEQUENCE [LARGE SCALE GENOMIC DNA]</scope>
    <source>
        <strain evidence="5">7179.01</strain>
    </source>
</reference>
<organism evidence="5 6">
    <name type="scientific">Gossypium tomentosum</name>
    <name type="common">Hawaiian cotton</name>
    <name type="synonym">Gossypium sandvicense</name>
    <dbReference type="NCBI Taxonomy" id="34277"/>
    <lineage>
        <taxon>Eukaryota</taxon>
        <taxon>Viridiplantae</taxon>
        <taxon>Streptophyta</taxon>
        <taxon>Embryophyta</taxon>
        <taxon>Tracheophyta</taxon>
        <taxon>Spermatophyta</taxon>
        <taxon>Magnoliopsida</taxon>
        <taxon>eudicotyledons</taxon>
        <taxon>Gunneridae</taxon>
        <taxon>Pentapetalae</taxon>
        <taxon>rosids</taxon>
        <taxon>malvids</taxon>
        <taxon>Malvales</taxon>
        <taxon>Malvaceae</taxon>
        <taxon>Malvoideae</taxon>
        <taxon>Gossypium</taxon>
    </lineage>
</organism>
<dbReference type="Pfam" id="PF08597">
    <property type="entry name" value="eIF3_subunit"/>
    <property type="match status" value="1"/>
</dbReference>
<gene>
    <name evidence="5" type="ORF">ES332_D11G096400v1</name>
</gene>
<dbReference type="InterPro" id="IPR013906">
    <property type="entry name" value="eIF3j"/>
</dbReference>
<keyword evidence="6" id="KW-1185">Reference proteome</keyword>
<evidence type="ECO:0000256" key="1">
    <source>
        <dbReference type="ARBA" id="ARBA00022490"/>
    </source>
</evidence>
<keyword evidence="1" id="KW-0963">Cytoplasm</keyword>
<keyword evidence="3" id="KW-0648">Protein biosynthesis</keyword>
<evidence type="ECO:0000313" key="5">
    <source>
        <dbReference type="EMBL" id="TYH42963.1"/>
    </source>
</evidence>